<dbReference type="Pfam" id="PF00170">
    <property type="entry name" value="bZIP_1"/>
    <property type="match status" value="1"/>
</dbReference>
<comment type="subcellular location">
    <subcellularLocation>
        <location evidence="2">Cytoplasm</location>
    </subcellularLocation>
    <subcellularLocation>
        <location evidence="1">Nucleus</location>
    </subcellularLocation>
</comment>
<dbReference type="PROSITE" id="PS00036">
    <property type="entry name" value="BZIP_BASIC"/>
    <property type="match status" value="1"/>
</dbReference>
<dbReference type="STRING" id="1447883.A0A2B7XXC2"/>
<dbReference type="GO" id="GO:0090575">
    <property type="term" value="C:RNA polymerase II transcription regulator complex"/>
    <property type="evidence" value="ECO:0007669"/>
    <property type="project" value="TreeGrafter"/>
</dbReference>
<evidence type="ECO:0000313" key="7">
    <source>
        <dbReference type="Proteomes" id="UP000224634"/>
    </source>
</evidence>
<feature type="compositionally biased region" description="Low complexity" evidence="4">
    <location>
        <begin position="85"/>
        <end position="96"/>
    </location>
</feature>
<evidence type="ECO:0000256" key="1">
    <source>
        <dbReference type="ARBA" id="ARBA00004123"/>
    </source>
</evidence>
<organism evidence="6 7">
    <name type="scientific">Polytolypa hystricis (strain UAMH7299)</name>
    <dbReference type="NCBI Taxonomy" id="1447883"/>
    <lineage>
        <taxon>Eukaryota</taxon>
        <taxon>Fungi</taxon>
        <taxon>Dikarya</taxon>
        <taxon>Ascomycota</taxon>
        <taxon>Pezizomycotina</taxon>
        <taxon>Eurotiomycetes</taxon>
        <taxon>Eurotiomycetidae</taxon>
        <taxon>Onygenales</taxon>
        <taxon>Onygenales incertae sedis</taxon>
        <taxon>Polytolypa</taxon>
    </lineage>
</organism>
<evidence type="ECO:0000256" key="3">
    <source>
        <dbReference type="ARBA" id="ARBA00023242"/>
    </source>
</evidence>
<gene>
    <name evidence="6" type="ORF">AJ80_06301</name>
</gene>
<dbReference type="InterPro" id="IPR046347">
    <property type="entry name" value="bZIP_sf"/>
</dbReference>
<dbReference type="OrthoDB" id="4940293at2759"/>
<name>A0A2B7XXC2_POLH7</name>
<keyword evidence="7" id="KW-1185">Reference proteome</keyword>
<feature type="compositionally biased region" description="Polar residues" evidence="4">
    <location>
        <begin position="97"/>
        <end position="118"/>
    </location>
</feature>
<evidence type="ECO:0000259" key="5">
    <source>
        <dbReference type="PROSITE" id="PS50217"/>
    </source>
</evidence>
<comment type="caution">
    <text evidence="6">The sequence shown here is derived from an EMBL/GenBank/DDBJ whole genome shotgun (WGS) entry which is preliminary data.</text>
</comment>
<feature type="compositionally biased region" description="Polar residues" evidence="4">
    <location>
        <begin position="23"/>
        <end position="48"/>
    </location>
</feature>
<dbReference type="SUPFAM" id="SSF57959">
    <property type="entry name" value="Leucine zipper domain"/>
    <property type="match status" value="1"/>
</dbReference>
<feature type="region of interest" description="Disordered" evidence="4">
    <location>
        <begin position="1"/>
        <end position="149"/>
    </location>
</feature>
<dbReference type="SMART" id="SM00338">
    <property type="entry name" value="BRLZ"/>
    <property type="match status" value="1"/>
</dbReference>
<evidence type="ECO:0000256" key="2">
    <source>
        <dbReference type="ARBA" id="ARBA00004496"/>
    </source>
</evidence>
<dbReference type="GO" id="GO:0001228">
    <property type="term" value="F:DNA-binding transcription activator activity, RNA polymerase II-specific"/>
    <property type="evidence" value="ECO:0007669"/>
    <property type="project" value="TreeGrafter"/>
</dbReference>
<dbReference type="SUPFAM" id="SSF111430">
    <property type="entry name" value="YAP1 redox domain"/>
    <property type="match status" value="1"/>
</dbReference>
<evidence type="ECO:0000256" key="4">
    <source>
        <dbReference type="SAM" id="MobiDB-lite"/>
    </source>
</evidence>
<dbReference type="PANTHER" id="PTHR40621">
    <property type="entry name" value="TRANSCRIPTION FACTOR KAPC-RELATED"/>
    <property type="match status" value="1"/>
</dbReference>
<dbReference type="InterPro" id="IPR023167">
    <property type="entry name" value="Yap1_redox_dom_sf"/>
</dbReference>
<dbReference type="AlphaFoldDB" id="A0A2B7XXC2"/>
<dbReference type="InterPro" id="IPR004827">
    <property type="entry name" value="bZIP"/>
</dbReference>
<dbReference type="PROSITE" id="PS50217">
    <property type="entry name" value="BZIP"/>
    <property type="match status" value="1"/>
</dbReference>
<dbReference type="CDD" id="cd14688">
    <property type="entry name" value="bZIP_YAP"/>
    <property type="match status" value="1"/>
</dbReference>
<keyword evidence="3" id="KW-0539">Nucleus</keyword>
<dbReference type="GO" id="GO:0005737">
    <property type="term" value="C:cytoplasm"/>
    <property type="evidence" value="ECO:0007669"/>
    <property type="project" value="UniProtKB-SubCell"/>
</dbReference>
<sequence>MDYPYFPHVNPQQYQQIYGPGNPHSTQTPQSDQFQPIPSTEPYDSTFQPFDPPFNFDSSTLIGAPASPPESFSKHVADPQPNDGTAANAHALATANFDDQNPSDEFNGDPNNPGQGRSSSEEKDNLTPAQSRRKAQNRAAQRAFRERKERRVRDLEQELNEYKHNFSSLMEDNESLKRQIAKFETENEILRATSHSGPPNGHHSPAAEPTMTGPMKYSPMDFAEGKEPAHRITVNEKTGERYLNASATWDLIVSHLSNEGLKLDVQDIYERLKGHAQCDGQGPVLEESQVRKAIEDSIRGGSDELI</sequence>
<reference evidence="6 7" key="1">
    <citation type="submission" date="2017-10" db="EMBL/GenBank/DDBJ databases">
        <title>Comparative genomics in systemic dimorphic fungi from Ajellomycetaceae.</title>
        <authorList>
            <person name="Munoz J.F."/>
            <person name="Mcewen J.G."/>
            <person name="Clay O.K."/>
            <person name="Cuomo C.A."/>
        </authorList>
    </citation>
    <scope>NUCLEOTIDE SEQUENCE [LARGE SCALE GENOMIC DNA]</scope>
    <source>
        <strain evidence="6 7">UAMH7299</strain>
    </source>
</reference>
<dbReference type="Proteomes" id="UP000224634">
    <property type="component" value="Unassembled WGS sequence"/>
</dbReference>
<feature type="region of interest" description="Disordered" evidence="4">
    <location>
        <begin position="192"/>
        <end position="213"/>
    </location>
</feature>
<proteinExistence type="predicted"/>
<dbReference type="Gene3D" id="1.10.238.100">
    <property type="entry name" value="YAP1 redox domain. Chain B"/>
    <property type="match status" value="1"/>
</dbReference>
<dbReference type="InterPro" id="IPR050936">
    <property type="entry name" value="AP-1-like"/>
</dbReference>
<evidence type="ECO:0000313" key="6">
    <source>
        <dbReference type="EMBL" id="PGH13433.1"/>
    </source>
</evidence>
<protein>
    <recommendedName>
        <fullName evidence="5">BZIP domain-containing protein</fullName>
    </recommendedName>
</protein>
<dbReference type="Gene3D" id="1.20.5.170">
    <property type="match status" value="1"/>
</dbReference>
<dbReference type="GO" id="GO:0000976">
    <property type="term" value="F:transcription cis-regulatory region binding"/>
    <property type="evidence" value="ECO:0007669"/>
    <property type="project" value="InterPro"/>
</dbReference>
<feature type="domain" description="BZIP" evidence="5">
    <location>
        <begin position="127"/>
        <end position="190"/>
    </location>
</feature>
<accession>A0A2B7XXC2</accession>
<dbReference type="PANTHER" id="PTHR40621:SF8">
    <property type="entry name" value="AP-1-LIKE TRANSCRIPTION FACTOR YAP3"/>
    <property type="match status" value="1"/>
</dbReference>
<dbReference type="EMBL" id="PDNA01000104">
    <property type="protein sequence ID" value="PGH13433.1"/>
    <property type="molecule type" value="Genomic_DNA"/>
</dbReference>